<name>A0ABD6DQN4_9EURY</name>
<dbReference type="EMBL" id="JBHUDP010000001">
    <property type="protein sequence ID" value="MFD1684235.1"/>
    <property type="molecule type" value="Genomic_DNA"/>
</dbReference>
<comment type="caution">
    <text evidence="2">The sequence shown here is derived from an EMBL/GenBank/DDBJ whole genome shotgun (WGS) entry which is preliminary data.</text>
</comment>
<proteinExistence type="predicted"/>
<keyword evidence="3" id="KW-1185">Reference proteome</keyword>
<evidence type="ECO:0000313" key="2">
    <source>
        <dbReference type="EMBL" id="MFD1684235.1"/>
    </source>
</evidence>
<dbReference type="RefSeq" id="WP_256308272.1">
    <property type="nucleotide sequence ID" value="NZ_JANHAW010000002.1"/>
</dbReference>
<evidence type="ECO:0000313" key="3">
    <source>
        <dbReference type="Proteomes" id="UP001597092"/>
    </source>
</evidence>
<keyword evidence="1" id="KW-1133">Transmembrane helix</keyword>
<keyword evidence="1" id="KW-0812">Transmembrane</keyword>
<gene>
    <name evidence="2" type="ORF">ACFSAS_01260</name>
</gene>
<feature type="transmembrane region" description="Helical" evidence="1">
    <location>
        <begin position="30"/>
        <end position="52"/>
    </location>
</feature>
<dbReference type="AlphaFoldDB" id="A0ABD6DQN4"/>
<protein>
    <submittedName>
        <fullName evidence="2">Uncharacterized protein</fullName>
    </submittedName>
</protein>
<reference evidence="2 3" key="1">
    <citation type="journal article" date="2019" name="Int. J. Syst. Evol. Microbiol.">
        <title>The Global Catalogue of Microorganisms (GCM) 10K type strain sequencing project: providing services to taxonomists for standard genome sequencing and annotation.</title>
        <authorList>
            <consortium name="The Broad Institute Genomics Platform"/>
            <consortium name="The Broad Institute Genome Sequencing Center for Infectious Disease"/>
            <person name="Wu L."/>
            <person name="Ma J."/>
        </authorList>
    </citation>
    <scope>NUCLEOTIDE SEQUENCE [LARGE SCALE GENOMIC DNA]</scope>
    <source>
        <strain evidence="2 3">CGMCC 1.10387</strain>
    </source>
</reference>
<dbReference type="Proteomes" id="UP001597092">
    <property type="component" value="Unassembled WGS sequence"/>
</dbReference>
<evidence type="ECO:0000256" key="1">
    <source>
        <dbReference type="SAM" id="Phobius"/>
    </source>
</evidence>
<accession>A0ABD6DQN4</accession>
<sequence>MSRSDEKPSNPLSPYYPSEVPDLPANGRTWFAVLFAAMFLFGALYGFLAMFLF</sequence>
<organism evidence="2 3">
    <name type="scientific">Halobellus litoreus</name>
    <dbReference type="NCBI Taxonomy" id="755310"/>
    <lineage>
        <taxon>Archaea</taxon>
        <taxon>Methanobacteriati</taxon>
        <taxon>Methanobacteriota</taxon>
        <taxon>Stenosarchaea group</taxon>
        <taxon>Halobacteria</taxon>
        <taxon>Halobacteriales</taxon>
        <taxon>Haloferacaceae</taxon>
        <taxon>Halobellus</taxon>
    </lineage>
</organism>
<keyword evidence="1" id="KW-0472">Membrane</keyword>